<dbReference type="PANTHER" id="PTHR43135">
    <property type="entry name" value="ALPHA-D-RIBOSE 1-METHYLPHOSPHONATE 5-TRIPHOSPHATE DIPHOSPHATASE"/>
    <property type="match status" value="1"/>
</dbReference>
<dbReference type="InterPro" id="IPR051781">
    <property type="entry name" value="Metallo-dep_Hydrolase"/>
</dbReference>
<accession>A0ABQ5TA97</accession>
<organism evidence="3 4">
    <name type="scientific">Brevundimonas intermedia</name>
    <dbReference type="NCBI Taxonomy" id="74315"/>
    <lineage>
        <taxon>Bacteria</taxon>
        <taxon>Pseudomonadati</taxon>
        <taxon>Pseudomonadota</taxon>
        <taxon>Alphaproteobacteria</taxon>
        <taxon>Caulobacterales</taxon>
        <taxon>Caulobacteraceae</taxon>
        <taxon>Brevundimonas</taxon>
    </lineage>
</organism>
<dbReference type="Gene3D" id="2.30.40.10">
    <property type="entry name" value="Urease, subunit C, domain 1"/>
    <property type="match status" value="1"/>
</dbReference>
<evidence type="ECO:0000313" key="4">
    <source>
        <dbReference type="Proteomes" id="UP001143509"/>
    </source>
</evidence>
<dbReference type="Proteomes" id="UP001143509">
    <property type="component" value="Unassembled WGS sequence"/>
</dbReference>
<dbReference type="RefSeq" id="WP_271165491.1">
    <property type="nucleotide sequence ID" value="NZ_CP169067.1"/>
</dbReference>
<dbReference type="SUPFAM" id="SSF51556">
    <property type="entry name" value="Metallo-dependent hydrolases"/>
    <property type="match status" value="1"/>
</dbReference>
<gene>
    <name evidence="3" type="ORF">GCM10017620_20500</name>
</gene>
<dbReference type="InterPro" id="IPR011059">
    <property type="entry name" value="Metal-dep_hydrolase_composite"/>
</dbReference>
<dbReference type="SUPFAM" id="SSF51338">
    <property type="entry name" value="Composite domain of metallo-dependent hydrolases"/>
    <property type="match status" value="2"/>
</dbReference>
<keyword evidence="1" id="KW-0732">Signal</keyword>
<dbReference type="InterPro" id="IPR032466">
    <property type="entry name" value="Metal_Hydrolase"/>
</dbReference>
<feature type="signal peptide" evidence="1">
    <location>
        <begin position="1"/>
        <end position="26"/>
    </location>
</feature>
<evidence type="ECO:0000313" key="3">
    <source>
        <dbReference type="EMBL" id="GLK49077.1"/>
    </source>
</evidence>
<dbReference type="InterPro" id="IPR006680">
    <property type="entry name" value="Amidohydro-rel"/>
</dbReference>
<reference evidence="3" key="2">
    <citation type="submission" date="2023-01" db="EMBL/GenBank/DDBJ databases">
        <authorList>
            <person name="Sun Q."/>
            <person name="Evtushenko L."/>
        </authorList>
    </citation>
    <scope>NUCLEOTIDE SEQUENCE</scope>
    <source>
        <strain evidence="3">VKM B-1499</strain>
    </source>
</reference>
<protein>
    <submittedName>
        <fullName evidence="3">Xaa-Pro dipeptidase</fullName>
    </submittedName>
</protein>
<keyword evidence="4" id="KW-1185">Reference proteome</keyword>
<sequence length="421" mass="43774">MTTNRSFARALIAVLAGLSLAGPAAAQSGATTASATPDRIAVVGVRAFPSPEAAPIEDVVILIEDGVITRVSGREAGPVPEAYQVLETPGGSALAGFWNSHIHLTRPVLMTASEQTDAALQAELDNDFTRWGFTTILDLASTTAIAKGVSDRIEEGRVRGPRLLSVGAPFYPPGATPVYARPFYEAFGLPSAEIVSADEAVARVADQIDGGAAAVKLFTGSIVGGDPDVVHMEAATVRAITDAAHRRGRPVFAHPTDRAGLDVAIRNGVDVLAHSAPIMGPWSDADVRALLAADVALVPTLALFEEAADPRTPVQTAIQQTRALYAAGGRVLFGTDAGFTDAFDTSSEMRLMYEAVGWRGLLASLTTAPAAVVGEEARRGRLAPGMVADLVVVTGDPTADLGALSDVVLVIRAGKVVYRRP</sequence>
<dbReference type="Gene3D" id="3.20.20.140">
    <property type="entry name" value="Metal-dependent hydrolases"/>
    <property type="match status" value="1"/>
</dbReference>
<reference evidence="3" key="1">
    <citation type="journal article" date="2014" name="Int. J. Syst. Evol. Microbiol.">
        <title>Complete genome of a new Firmicutes species belonging to the dominant human colonic microbiota ('Ruminococcus bicirculans') reveals two chromosomes and a selective capacity to utilize plant glucans.</title>
        <authorList>
            <consortium name="NISC Comparative Sequencing Program"/>
            <person name="Wegmann U."/>
            <person name="Louis P."/>
            <person name="Goesmann A."/>
            <person name="Henrissat B."/>
            <person name="Duncan S.H."/>
            <person name="Flint H.J."/>
        </authorList>
    </citation>
    <scope>NUCLEOTIDE SEQUENCE</scope>
    <source>
        <strain evidence="3">VKM B-1499</strain>
    </source>
</reference>
<dbReference type="Pfam" id="PF01979">
    <property type="entry name" value="Amidohydro_1"/>
    <property type="match status" value="1"/>
</dbReference>
<evidence type="ECO:0000259" key="2">
    <source>
        <dbReference type="Pfam" id="PF01979"/>
    </source>
</evidence>
<proteinExistence type="predicted"/>
<comment type="caution">
    <text evidence="3">The sequence shown here is derived from an EMBL/GenBank/DDBJ whole genome shotgun (WGS) entry which is preliminary data.</text>
</comment>
<dbReference type="PANTHER" id="PTHR43135:SF3">
    <property type="entry name" value="ALPHA-D-RIBOSE 1-METHYLPHOSPHONATE 5-TRIPHOSPHATE DIPHOSPHATASE"/>
    <property type="match status" value="1"/>
</dbReference>
<feature type="domain" description="Amidohydrolase-related" evidence="2">
    <location>
        <begin position="94"/>
        <end position="417"/>
    </location>
</feature>
<feature type="chain" id="PRO_5046458901" evidence="1">
    <location>
        <begin position="27"/>
        <end position="421"/>
    </location>
</feature>
<dbReference type="EMBL" id="BSFD01000006">
    <property type="protein sequence ID" value="GLK49077.1"/>
    <property type="molecule type" value="Genomic_DNA"/>
</dbReference>
<name>A0ABQ5TA97_9CAUL</name>
<evidence type="ECO:0000256" key="1">
    <source>
        <dbReference type="SAM" id="SignalP"/>
    </source>
</evidence>